<dbReference type="GO" id="GO:0098542">
    <property type="term" value="P:defense response to other organism"/>
    <property type="evidence" value="ECO:0007669"/>
    <property type="project" value="InterPro"/>
</dbReference>
<evidence type="ECO:0000256" key="1">
    <source>
        <dbReference type="ARBA" id="ARBA00004370"/>
    </source>
</evidence>
<evidence type="ECO:0000256" key="3">
    <source>
        <dbReference type="SAM" id="Phobius"/>
    </source>
</evidence>
<proteinExistence type="predicted"/>
<dbReference type="GO" id="GO:0005886">
    <property type="term" value="C:plasma membrane"/>
    <property type="evidence" value="ECO:0007669"/>
    <property type="project" value="TreeGrafter"/>
</dbReference>
<sequence length="267" mass="30100">MSKEVENSDLRVAEVELQSNEISFSEELWNACNECCDLKQFFCCIAFIAFVLGVFASILAILIYFRPVDVKITIDSVKVNNYTVIKRIEENNQSYYAVYVVAYIDFVFLATNPSKKYTVVYSNSTFQCLTRDMSLGMFTTSAFRQAPFASTNWTRVLLLDVPEPVPSALRAPIIQDAYVNDVVILQIEGAMAARFEVGGIYFPSLENVLNCTVKFNYSNQSNAIFMGVGPSQIFINSLAIDDYAEIGYSYQPITEMDLIFKQTPSQT</sequence>
<evidence type="ECO:0000313" key="4">
    <source>
        <dbReference type="EMBL" id="KAI5061911.1"/>
    </source>
</evidence>
<keyword evidence="5" id="KW-1185">Reference proteome</keyword>
<dbReference type="EMBL" id="JABFUD020000022">
    <property type="protein sequence ID" value="KAI5061911.1"/>
    <property type="molecule type" value="Genomic_DNA"/>
</dbReference>
<accession>A0A9D4U5E4</accession>
<keyword evidence="3" id="KW-0812">Transmembrane</keyword>
<keyword evidence="2 3" id="KW-0472">Membrane</keyword>
<dbReference type="PANTHER" id="PTHR31234">
    <property type="entry name" value="LATE EMBRYOGENESIS ABUNDANT (LEA) HYDROXYPROLINE-RICH GLYCOPROTEIN FAMILY"/>
    <property type="match status" value="1"/>
</dbReference>
<comment type="caution">
    <text evidence="4">The sequence shown here is derived from an EMBL/GenBank/DDBJ whole genome shotgun (WGS) entry which is preliminary data.</text>
</comment>
<feature type="transmembrane region" description="Helical" evidence="3">
    <location>
        <begin position="41"/>
        <end position="65"/>
    </location>
</feature>
<keyword evidence="3" id="KW-1133">Transmembrane helix</keyword>
<dbReference type="AlphaFoldDB" id="A0A9D4U5E4"/>
<dbReference type="PANTHER" id="PTHR31234:SF8">
    <property type="entry name" value="EXPRESSED PROTEIN"/>
    <property type="match status" value="1"/>
</dbReference>
<reference evidence="4" key="1">
    <citation type="submission" date="2021-01" db="EMBL/GenBank/DDBJ databases">
        <title>Adiantum capillus-veneris genome.</title>
        <authorList>
            <person name="Fang Y."/>
            <person name="Liao Q."/>
        </authorList>
    </citation>
    <scope>NUCLEOTIDE SEQUENCE</scope>
    <source>
        <strain evidence="4">H3</strain>
        <tissue evidence="4">Leaf</tissue>
    </source>
</reference>
<dbReference type="OrthoDB" id="10342451at2759"/>
<evidence type="ECO:0008006" key="6">
    <source>
        <dbReference type="Google" id="ProtNLM"/>
    </source>
</evidence>
<organism evidence="4 5">
    <name type="scientific">Adiantum capillus-veneris</name>
    <name type="common">Maidenhair fern</name>
    <dbReference type="NCBI Taxonomy" id="13818"/>
    <lineage>
        <taxon>Eukaryota</taxon>
        <taxon>Viridiplantae</taxon>
        <taxon>Streptophyta</taxon>
        <taxon>Embryophyta</taxon>
        <taxon>Tracheophyta</taxon>
        <taxon>Polypodiopsida</taxon>
        <taxon>Polypodiidae</taxon>
        <taxon>Polypodiales</taxon>
        <taxon>Pteridineae</taxon>
        <taxon>Pteridaceae</taxon>
        <taxon>Vittarioideae</taxon>
        <taxon>Adiantum</taxon>
    </lineage>
</organism>
<dbReference type="Proteomes" id="UP000886520">
    <property type="component" value="Chromosome 22"/>
</dbReference>
<gene>
    <name evidence="4" type="ORF">GOP47_0022450</name>
</gene>
<name>A0A9D4U5E4_ADICA</name>
<evidence type="ECO:0000313" key="5">
    <source>
        <dbReference type="Proteomes" id="UP000886520"/>
    </source>
</evidence>
<comment type="subcellular location">
    <subcellularLocation>
        <location evidence="1">Membrane</location>
    </subcellularLocation>
</comment>
<evidence type="ECO:0000256" key="2">
    <source>
        <dbReference type="ARBA" id="ARBA00023136"/>
    </source>
</evidence>
<protein>
    <recommendedName>
        <fullName evidence="6">Transmembrane protein</fullName>
    </recommendedName>
</protein>
<dbReference type="InterPro" id="IPR044839">
    <property type="entry name" value="NDR1-like"/>
</dbReference>